<keyword evidence="3" id="KW-1185">Reference proteome</keyword>
<evidence type="ECO:0000313" key="3">
    <source>
        <dbReference type="Proteomes" id="UP000237105"/>
    </source>
</evidence>
<dbReference type="Proteomes" id="UP000237105">
    <property type="component" value="Unassembled WGS sequence"/>
</dbReference>
<accession>A0A2P5C3T5</accession>
<reference evidence="3" key="1">
    <citation type="submission" date="2016-06" db="EMBL/GenBank/DDBJ databases">
        <title>Parallel loss of symbiosis genes in relatives of nitrogen-fixing non-legume Parasponia.</title>
        <authorList>
            <person name="Van Velzen R."/>
            <person name="Holmer R."/>
            <person name="Bu F."/>
            <person name="Rutten L."/>
            <person name="Van Zeijl A."/>
            <person name="Liu W."/>
            <person name="Santuari L."/>
            <person name="Cao Q."/>
            <person name="Sharma T."/>
            <person name="Shen D."/>
            <person name="Roswanjaya Y."/>
            <person name="Wardhani T."/>
            <person name="Kalhor M.S."/>
            <person name="Jansen J."/>
            <person name="Van den Hoogen J."/>
            <person name="Gungor B."/>
            <person name="Hartog M."/>
            <person name="Hontelez J."/>
            <person name="Verver J."/>
            <person name="Yang W.-C."/>
            <person name="Schijlen E."/>
            <person name="Repin R."/>
            <person name="Schilthuizen M."/>
            <person name="Schranz E."/>
            <person name="Heidstra R."/>
            <person name="Miyata K."/>
            <person name="Fedorova E."/>
            <person name="Kohlen W."/>
            <person name="Bisseling T."/>
            <person name="Smit S."/>
            <person name="Geurts R."/>
        </authorList>
    </citation>
    <scope>NUCLEOTIDE SEQUENCE [LARGE SCALE GENOMIC DNA]</scope>
    <source>
        <strain evidence="3">cv. WU1-14</strain>
    </source>
</reference>
<protein>
    <submittedName>
        <fullName evidence="2">Uncharacterized protein</fullName>
    </submittedName>
</protein>
<sequence>HEHLTAAPSQGTGREPIRNPSDEASMNRGGIGGGAAESGDEIGDLAGDGGVVEGGEDGDERGDKEERVEGEEGAEEGGLGEGDGELRESVGDVESRGVRVGDEVGEAEEANGAALLGVEDQRGPVALRAR</sequence>
<gene>
    <name evidence="2" type="ORF">PanWU01x14_186740</name>
</gene>
<evidence type="ECO:0000256" key="1">
    <source>
        <dbReference type="SAM" id="MobiDB-lite"/>
    </source>
</evidence>
<proteinExistence type="predicted"/>
<name>A0A2P5C3T5_PARAD</name>
<feature type="compositionally biased region" description="Basic and acidic residues" evidence="1">
    <location>
        <begin position="84"/>
        <end position="102"/>
    </location>
</feature>
<organism evidence="2 3">
    <name type="scientific">Parasponia andersonii</name>
    <name type="common">Sponia andersonii</name>
    <dbReference type="NCBI Taxonomy" id="3476"/>
    <lineage>
        <taxon>Eukaryota</taxon>
        <taxon>Viridiplantae</taxon>
        <taxon>Streptophyta</taxon>
        <taxon>Embryophyta</taxon>
        <taxon>Tracheophyta</taxon>
        <taxon>Spermatophyta</taxon>
        <taxon>Magnoliopsida</taxon>
        <taxon>eudicotyledons</taxon>
        <taxon>Gunneridae</taxon>
        <taxon>Pentapetalae</taxon>
        <taxon>rosids</taxon>
        <taxon>fabids</taxon>
        <taxon>Rosales</taxon>
        <taxon>Cannabaceae</taxon>
        <taxon>Parasponia</taxon>
    </lineage>
</organism>
<dbReference type="AlphaFoldDB" id="A0A2P5C3T5"/>
<evidence type="ECO:0000313" key="2">
    <source>
        <dbReference type="EMBL" id="PON55722.1"/>
    </source>
</evidence>
<feature type="non-terminal residue" evidence="2">
    <location>
        <position position="1"/>
    </location>
</feature>
<dbReference type="EMBL" id="JXTB01000180">
    <property type="protein sequence ID" value="PON55722.1"/>
    <property type="molecule type" value="Genomic_DNA"/>
</dbReference>
<feature type="region of interest" description="Disordered" evidence="1">
    <location>
        <begin position="1"/>
        <end position="105"/>
    </location>
</feature>
<comment type="caution">
    <text evidence="2">The sequence shown here is derived from an EMBL/GenBank/DDBJ whole genome shotgun (WGS) entry which is preliminary data.</text>
</comment>